<protein>
    <recommendedName>
        <fullName evidence="2">3-keto-alpha-glucoside-1,2-lyase/3-keto-2-hydroxy-glucal hydratase domain-containing protein</fullName>
    </recommendedName>
</protein>
<gene>
    <name evidence="3" type="ORF">Cflav_PD2166</name>
</gene>
<evidence type="ECO:0000313" key="3">
    <source>
        <dbReference type="EMBL" id="EEF59039.1"/>
    </source>
</evidence>
<dbReference type="RefSeq" id="WP_007416885.1">
    <property type="nucleotide sequence ID" value="NZ_ABOX02000033.1"/>
</dbReference>
<dbReference type="Proteomes" id="UP000003688">
    <property type="component" value="Unassembled WGS sequence"/>
</dbReference>
<evidence type="ECO:0000313" key="4">
    <source>
        <dbReference type="Proteomes" id="UP000003688"/>
    </source>
</evidence>
<comment type="caution">
    <text evidence="3">The sequence shown here is derived from an EMBL/GenBank/DDBJ whole genome shotgun (WGS) entry which is preliminary data.</text>
</comment>
<dbReference type="Pfam" id="PF06439">
    <property type="entry name" value="3keto-disac_hyd"/>
    <property type="match status" value="1"/>
</dbReference>
<feature type="chain" id="PRO_5002894477" description="3-keto-alpha-glucoside-1,2-lyase/3-keto-2-hydroxy-glucal hydratase domain-containing protein" evidence="1">
    <location>
        <begin position="30"/>
        <end position="244"/>
    </location>
</feature>
<dbReference type="InterPro" id="IPR010496">
    <property type="entry name" value="AL/BT2_dom"/>
</dbReference>
<sequence precursor="true">MQNPNSYLKNLSVLIFVLLASACSTTTHKEQTKVVHLLNGKDLGPFYSFLKGQGTTNDPYGVFTITNGVLRVSGQDFGYLATKKDYSNYCLIAEFKWGEKAWEPRQKNARDSGILVHAVGKDQVWPKSIECQMIEGGTGDILVVSGAYLTVDGVTKGPRIERFDRPGRNPWKDELGFRGPHEIEKPHGEWNTIKVICDGNTVAISVNGHRTLAGTNAIPNAGKILLQTEGAEVFFRRLDLYPLQ</sequence>
<dbReference type="GO" id="GO:0016787">
    <property type="term" value="F:hydrolase activity"/>
    <property type="evidence" value="ECO:0007669"/>
    <property type="project" value="InterPro"/>
</dbReference>
<evidence type="ECO:0000259" key="2">
    <source>
        <dbReference type="Pfam" id="PF06439"/>
    </source>
</evidence>
<keyword evidence="4" id="KW-1185">Reference proteome</keyword>
<name>B9XM46_PEDPL</name>
<organism evidence="3 4">
    <name type="scientific">Pedosphaera parvula (strain Ellin514)</name>
    <dbReference type="NCBI Taxonomy" id="320771"/>
    <lineage>
        <taxon>Bacteria</taxon>
        <taxon>Pseudomonadati</taxon>
        <taxon>Verrucomicrobiota</taxon>
        <taxon>Pedosphaerae</taxon>
        <taxon>Pedosphaerales</taxon>
        <taxon>Pedosphaeraceae</taxon>
        <taxon>Pedosphaera</taxon>
    </lineage>
</organism>
<dbReference type="Gene3D" id="2.60.120.560">
    <property type="entry name" value="Exo-inulinase, domain 1"/>
    <property type="match status" value="1"/>
</dbReference>
<feature type="signal peptide" evidence="1">
    <location>
        <begin position="1"/>
        <end position="29"/>
    </location>
</feature>
<keyword evidence="1" id="KW-0732">Signal</keyword>
<dbReference type="AlphaFoldDB" id="B9XM46"/>
<evidence type="ECO:0000256" key="1">
    <source>
        <dbReference type="SAM" id="SignalP"/>
    </source>
</evidence>
<dbReference type="EMBL" id="ABOX02000033">
    <property type="protein sequence ID" value="EEF59039.1"/>
    <property type="molecule type" value="Genomic_DNA"/>
</dbReference>
<proteinExistence type="predicted"/>
<reference evidence="3 4" key="1">
    <citation type="journal article" date="2011" name="J. Bacteriol.">
        <title>Genome sequence of 'Pedosphaera parvula' Ellin514, an aerobic Verrucomicrobial isolate from pasture soil.</title>
        <authorList>
            <person name="Kant R."/>
            <person name="van Passel M.W."/>
            <person name="Sangwan P."/>
            <person name="Palva A."/>
            <person name="Lucas S."/>
            <person name="Copeland A."/>
            <person name="Lapidus A."/>
            <person name="Glavina Del Rio T."/>
            <person name="Dalin E."/>
            <person name="Tice H."/>
            <person name="Bruce D."/>
            <person name="Goodwin L."/>
            <person name="Pitluck S."/>
            <person name="Chertkov O."/>
            <person name="Larimer F.W."/>
            <person name="Land M.L."/>
            <person name="Hauser L."/>
            <person name="Brettin T.S."/>
            <person name="Detter J.C."/>
            <person name="Han S."/>
            <person name="de Vos W.M."/>
            <person name="Janssen P.H."/>
            <person name="Smidt H."/>
        </authorList>
    </citation>
    <scope>NUCLEOTIDE SEQUENCE [LARGE SCALE GENOMIC DNA]</scope>
    <source>
        <strain evidence="3 4">Ellin514</strain>
    </source>
</reference>
<accession>B9XM46</accession>
<dbReference type="OrthoDB" id="259356at2"/>
<dbReference type="STRING" id="320771.Cflav_PD2166"/>
<feature type="domain" description="3-keto-alpha-glucoside-1,2-lyase/3-keto-2-hydroxy-glucal hydratase" evidence="2">
    <location>
        <begin position="35"/>
        <end position="238"/>
    </location>
</feature>